<evidence type="ECO:0000256" key="1">
    <source>
        <dbReference type="ARBA" id="ARBA00004496"/>
    </source>
</evidence>
<protein>
    <recommendedName>
        <fullName evidence="14">E3 ubiquitin-protein ligase TRIM37</fullName>
    </recommendedName>
</protein>
<feature type="compositionally biased region" description="Polar residues" evidence="8">
    <location>
        <begin position="502"/>
        <end position="512"/>
    </location>
</feature>
<dbReference type="GO" id="GO:0061630">
    <property type="term" value="F:ubiquitin protein ligase activity"/>
    <property type="evidence" value="ECO:0007669"/>
    <property type="project" value="TreeGrafter"/>
</dbReference>
<evidence type="ECO:0000259" key="11">
    <source>
        <dbReference type="PROSITE" id="PS50144"/>
    </source>
</evidence>
<evidence type="ECO:0000259" key="9">
    <source>
        <dbReference type="PROSITE" id="PS50089"/>
    </source>
</evidence>
<feature type="region of interest" description="Disordered" evidence="8">
    <location>
        <begin position="491"/>
        <end position="516"/>
    </location>
</feature>
<dbReference type="InterPro" id="IPR008974">
    <property type="entry name" value="TRAF-like"/>
</dbReference>
<dbReference type="Proteomes" id="UP000801492">
    <property type="component" value="Unassembled WGS sequence"/>
</dbReference>
<evidence type="ECO:0000256" key="5">
    <source>
        <dbReference type="ARBA" id="ARBA00022833"/>
    </source>
</evidence>
<dbReference type="SUPFAM" id="SSF49599">
    <property type="entry name" value="TRAF domain-like"/>
    <property type="match status" value="1"/>
</dbReference>
<evidence type="ECO:0000256" key="3">
    <source>
        <dbReference type="ARBA" id="ARBA00022723"/>
    </source>
</evidence>
<dbReference type="CDD" id="cd03773">
    <property type="entry name" value="MATH_TRIM37"/>
    <property type="match status" value="1"/>
</dbReference>
<dbReference type="GO" id="GO:0008270">
    <property type="term" value="F:zinc ion binding"/>
    <property type="evidence" value="ECO:0007669"/>
    <property type="project" value="UniProtKB-KW"/>
</dbReference>
<feature type="compositionally biased region" description="Polar residues" evidence="8">
    <location>
        <begin position="578"/>
        <end position="589"/>
    </location>
</feature>
<dbReference type="InterPro" id="IPR001841">
    <property type="entry name" value="Znf_RING"/>
</dbReference>
<evidence type="ECO:0000256" key="8">
    <source>
        <dbReference type="SAM" id="MobiDB-lite"/>
    </source>
</evidence>
<dbReference type="InterPro" id="IPR000315">
    <property type="entry name" value="Znf_B-box"/>
</dbReference>
<feature type="compositionally biased region" description="Low complexity" evidence="8">
    <location>
        <begin position="560"/>
        <end position="577"/>
    </location>
</feature>
<evidence type="ECO:0000313" key="13">
    <source>
        <dbReference type="Proteomes" id="UP000801492"/>
    </source>
</evidence>
<dbReference type="SUPFAM" id="SSF57850">
    <property type="entry name" value="RING/U-box"/>
    <property type="match status" value="1"/>
</dbReference>
<organism evidence="12 13">
    <name type="scientific">Ignelater luminosus</name>
    <name type="common">Cucubano</name>
    <name type="synonym">Pyrophorus luminosus</name>
    <dbReference type="NCBI Taxonomy" id="2038154"/>
    <lineage>
        <taxon>Eukaryota</taxon>
        <taxon>Metazoa</taxon>
        <taxon>Ecdysozoa</taxon>
        <taxon>Arthropoda</taxon>
        <taxon>Hexapoda</taxon>
        <taxon>Insecta</taxon>
        <taxon>Pterygota</taxon>
        <taxon>Neoptera</taxon>
        <taxon>Endopterygota</taxon>
        <taxon>Coleoptera</taxon>
        <taxon>Polyphaga</taxon>
        <taxon>Elateriformia</taxon>
        <taxon>Elateroidea</taxon>
        <taxon>Elateridae</taxon>
        <taxon>Agrypninae</taxon>
        <taxon>Pyrophorini</taxon>
        <taxon>Ignelater</taxon>
    </lineage>
</organism>
<dbReference type="PANTHER" id="PTHR36754">
    <property type="entry name" value="E3 UBIQUITIN-PROTEIN LIGASE TRIM37"/>
    <property type="match status" value="1"/>
</dbReference>
<dbReference type="GO" id="GO:0031625">
    <property type="term" value="F:ubiquitin protein ligase binding"/>
    <property type="evidence" value="ECO:0007669"/>
    <property type="project" value="TreeGrafter"/>
</dbReference>
<feature type="domain" description="RING-type" evidence="9">
    <location>
        <begin position="25"/>
        <end position="65"/>
    </location>
</feature>
<dbReference type="EMBL" id="VTPC01001505">
    <property type="protein sequence ID" value="KAF2901750.1"/>
    <property type="molecule type" value="Genomic_DNA"/>
</dbReference>
<dbReference type="SMART" id="SM00336">
    <property type="entry name" value="BBOX"/>
    <property type="match status" value="1"/>
</dbReference>
<evidence type="ECO:0000256" key="2">
    <source>
        <dbReference type="ARBA" id="ARBA00022490"/>
    </source>
</evidence>
<keyword evidence="3" id="KW-0479">Metal-binding</keyword>
<dbReference type="InterPro" id="IPR003649">
    <property type="entry name" value="Bbox_C"/>
</dbReference>
<dbReference type="Gene3D" id="2.60.210.10">
    <property type="entry name" value="Apoptosis, Tumor Necrosis Factor Receptor Associated Protein 2, Chain A"/>
    <property type="match status" value="1"/>
</dbReference>
<dbReference type="Gene3D" id="3.30.40.10">
    <property type="entry name" value="Zinc/RING finger domain, C3HC4 (zinc finger)"/>
    <property type="match status" value="1"/>
</dbReference>
<dbReference type="SMART" id="SM00502">
    <property type="entry name" value="BBC"/>
    <property type="match status" value="1"/>
</dbReference>
<feature type="compositionally biased region" description="Basic residues" evidence="8">
    <location>
        <begin position="860"/>
        <end position="869"/>
    </location>
</feature>
<dbReference type="PROSITE" id="PS50089">
    <property type="entry name" value="ZF_RING_2"/>
    <property type="match status" value="1"/>
</dbReference>
<accession>A0A8K0DJS4</accession>
<dbReference type="Gene3D" id="3.30.160.60">
    <property type="entry name" value="Classic Zinc Finger"/>
    <property type="match status" value="1"/>
</dbReference>
<dbReference type="GO" id="GO:0051865">
    <property type="term" value="P:protein autoubiquitination"/>
    <property type="evidence" value="ECO:0007669"/>
    <property type="project" value="TreeGrafter"/>
</dbReference>
<sequence length="958" mass="106727">MGSRNKSGNKQDDRSVETLAEVFRCFICMEKLRDAHLCPHCSKLCCYVCIRRWLTEQRSQCPHCRASLHLHELVNCRWVEEVTQQLDSLQAVSLNGSRCDDNDRDKCLTHMEKLSVYCWTCRCCICHQCALWGGTHSGHTFKPLEEVYEQHITQIKDEVAQLRRRLMELISIVQEVERNVESVRSAKDDRVREIRNAVELMIARLDSQLKTKLLTLMGQKDSLTQETEQLEHLLHEIEHQLHTCTRSELISKSGELSRMIHAIRKKPMTSFVTAPVPADFHSEIVPNYDSSTFVMHGFSRLQQKADPVYSTPLHCNGLCWRLKVYPDGNGVVRGNYLSVFLELSAGYPETSKYEYRVEMIHQASRDASKNIVREFASDFEVGECWGYNRFFRLDLLASEGYLNIALDTLVLRFHVRAPTFYQRCRDQQWYINQLQTVQNQYISQINESKERLAAEISRNAVAASMGSSGQAAEPGEAKSLFNMSIPPVAIPTHADNTVEPCPSTSHTSNNSPKKLHPASLSAITKTLLASPVNSRPSKNNATGDVTLNPTTSANVEGPCSNTSSSSSIQTQATTQKSPSSEGVSVNPDNSPLNDFSVSVPRHLFALNVSVSSPSLFNSSATLTVSSGSSDTDVSELSEPEGFIEDDQRPSLIVVDSNDENDVDDETMSGENDVEYAEFSMAQRMLLREPSPCGAVGMTSPTCSSRSFEDKLMLFSLLDRCENSGNTNLPEPESSWVLNSCTNPSSGQTSSRHNCSTLPLIDLTQPDSTLDISLLNAGSKRKKASSHTGHASTSNFNNGSYTEIVSLDRLANDNFVGPLLESFMQSINSHPERDQRPLESFLRSFNSRSEPEQRNKESPKDKHKSAHRQHVLVPKPSLSLLSPTGSPRRNPTTSQASSSSADPVLATNSPFSWTPSLLSQRKTKHNKVFQPPSSELAQPEKDPTTDPKSDKSNDRPNSN</sequence>
<evidence type="ECO:0000256" key="7">
    <source>
        <dbReference type="SAM" id="Coils"/>
    </source>
</evidence>
<dbReference type="OrthoDB" id="192247at2759"/>
<feature type="compositionally biased region" description="Basic and acidic residues" evidence="8">
    <location>
        <begin position="937"/>
        <end position="958"/>
    </location>
</feature>
<dbReference type="PROSITE" id="PS50119">
    <property type="entry name" value="ZF_BBOX"/>
    <property type="match status" value="1"/>
</dbReference>
<name>A0A8K0DJS4_IGNLU</name>
<gene>
    <name evidence="12" type="ORF">ILUMI_04428</name>
</gene>
<comment type="subcellular location">
    <subcellularLocation>
        <location evidence="1">Cytoplasm</location>
    </subcellularLocation>
</comment>
<keyword evidence="5" id="KW-0862">Zinc</keyword>
<dbReference type="CDD" id="cd19779">
    <property type="entry name" value="Bbox2_TRIM37_C-VIII"/>
    <property type="match status" value="1"/>
</dbReference>
<feature type="compositionally biased region" description="Polar residues" evidence="8">
    <location>
        <begin position="888"/>
        <end position="919"/>
    </location>
</feature>
<dbReference type="GO" id="GO:0070842">
    <property type="term" value="P:aggresome assembly"/>
    <property type="evidence" value="ECO:0007669"/>
    <property type="project" value="TreeGrafter"/>
</dbReference>
<keyword evidence="7" id="KW-0175">Coiled coil</keyword>
<dbReference type="InterPro" id="IPR013083">
    <property type="entry name" value="Znf_RING/FYVE/PHD"/>
</dbReference>
<dbReference type="GO" id="GO:0016235">
    <property type="term" value="C:aggresome"/>
    <property type="evidence" value="ECO:0007669"/>
    <property type="project" value="TreeGrafter"/>
</dbReference>
<feature type="domain" description="B box-type" evidence="10">
    <location>
        <begin position="102"/>
        <end position="144"/>
    </location>
</feature>
<dbReference type="GO" id="GO:0006513">
    <property type="term" value="P:protein monoubiquitination"/>
    <property type="evidence" value="ECO:0007669"/>
    <property type="project" value="TreeGrafter"/>
</dbReference>
<evidence type="ECO:0000259" key="10">
    <source>
        <dbReference type="PROSITE" id="PS50119"/>
    </source>
</evidence>
<evidence type="ECO:0000313" key="12">
    <source>
        <dbReference type="EMBL" id="KAF2901750.1"/>
    </source>
</evidence>
<feature type="region of interest" description="Disordered" evidence="8">
    <location>
        <begin position="843"/>
        <end position="958"/>
    </location>
</feature>
<feature type="compositionally biased region" description="Basic and acidic residues" evidence="8">
    <location>
        <begin position="848"/>
        <end position="859"/>
    </location>
</feature>
<dbReference type="GO" id="GO:0005778">
    <property type="term" value="C:peroxisomal membrane"/>
    <property type="evidence" value="ECO:0007669"/>
    <property type="project" value="TreeGrafter"/>
</dbReference>
<dbReference type="SMART" id="SM00061">
    <property type="entry name" value="MATH"/>
    <property type="match status" value="1"/>
</dbReference>
<dbReference type="SUPFAM" id="SSF57845">
    <property type="entry name" value="B-box zinc-binding domain"/>
    <property type="match status" value="1"/>
</dbReference>
<feature type="compositionally biased region" description="Low complexity" evidence="8">
    <location>
        <begin position="871"/>
        <end position="886"/>
    </location>
</feature>
<keyword evidence="13" id="KW-1185">Reference proteome</keyword>
<reference evidence="12" key="1">
    <citation type="submission" date="2019-08" db="EMBL/GenBank/DDBJ databases">
        <title>The genome of the North American firefly Photinus pyralis.</title>
        <authorList>
            <consortium name="Photinus pyralis genome working group"/>
            <person name="Fallon T.R."/>
            <person name="Sander Lower S.E."/>
            <person name="Weng J.-K."/>
        </authorList>
    </citation>
    <scope>NUCLEOTIDE SEQUENCE</scope>
    <source>
        <strain evidence="12">TRF0915ILg1</strain>
        <tissue evidence="12">Whole body</tissue>
    </source>
</reference>
<feature type="coiled-coil region" evidence="7">
    <location>
        <begin position="145"/>
        <end position="179"/>
    </location>
</feature>
<proteinExistence type="predicted"/>
<dbReference type="PROSITE" id="PS50144">
    <property type="entry name" value="MATH"/>
    <property type="match status" value="1"/>
</dbReference>
<evidence type="ECO:0000256" key="4">
    <source>
        <dbReference type="ARBA" id="ARBA00022771"/>
    </source>
</evidence>
<comment type="caution">
    <text evidence="12">The sequence shown here is derived from an EMBL/GenBank/DDBJ whole genome shotgun (WGS) entry which is preliminary data.</text>
</comment>
<dbReference type="AlphaFoldDB" id="A0A8K0DJS4"/>
<dbReference type="InterPro" id="IPR002083">
    <property type="entry name" value="MATH/TRAF_dom"/>
</dbReference>
<dbReference type="InterPro" id="IPR053003">
    <property type="entry name" value="TRIM_RBCC_E3_ubiq-ligases"/>
</dbReference>
<feature type="domain" description="MATH" evidence="11">
    <location>
        <begin position="288"/>
        <end position="415"/>
    </location>
</feature>
<feature type="compositionally biased region" description="Polar residues" evidence="8">
    <location>
        <begin position="531"/>
        <end position="554"/>
    </location>
</feature>
<dbReference type="CDD" id="cd16619">
    <property type="entry name" value="mRING-HC-C4C4_TRIM37_C-VIII"/>
    <property type="match status" value="1"/>
</dbReference>
<feature type="region of interest" description="Disordered" evidence="8">
    <location>
        <begin position="530"/>
        <end position="589"/>
    </location>
</feature>
<dbReference type="Pfam" id="PF22486">
    <property type="entry name" value="MATH_2"/>
    <property type="match status" value="1"/>
</dbReference>
<evidence type="ECO:0000256" key="6">
    <source>
        <dbReference type="PROSITE-ProRule" id="PRU00024"/>
    </source>
</evidence>
<evidence type="ECO:0008006" key="14">
    <source>
        <dbReference type="Google" id="ProtNLM"/>
    </source>
</evidence>
<keyword evidence="4 6" id="KW-0863">Zinc-finger</keyword>
<dbReference type="PANTHER" id="PTHR36754:SF2">
    <property type="entry name" value="E3 UBIQUITIN-PROTEIN LIGASE TRIM37"/>
    <property type="match status" value="1"/>
</dbReference>
<keyword evidence="2" id="KW-0963">Cytoplasm</keyword>
<dbReference type="GO" id="GO:0005164">
    <property type="term" value="F:tumor necrosis factor receptor binding"/>
    <property type="evidence" value="ECO:0007669"/>
    <property type="project" value="TreeGrafter"/>
</dbReference>
<dbReference type="InterPro" id="IPR037299">
    <property type="entry name" value="TRIM37_MATH"/>
</dbReference>
<dbReference type="Pfam" id="PF00643">
    <property type="entry name" value="zf-B_box"/>
    <property type="match status" value="1"/>
</dbReference>